<evidence type="ECO:0000256" key="1">
    <source>
        <dbReference type="ARBA" id="ARBA00011900"/>
    </source>
</evidence>
<comment type="catalytic activity">
    <reaction evidence="4">
        <text>a 2'-deoxyadenosine in DNA + S-adenosyl-L-methionine = an N(6)-methyl-2'-deoxyadenosine in DNA + S-adenosyl-L-homocysteine + H(+)</text>
        <dbReference type="Rhea" id="RHEA:15197"/>
        <dbReference type="Rhea" id="RHEA-COMP:12418"/>
        <dbReference type="Rhea" id="RHEA-COMP:12419"/>
        <dbReference type="ChEBI" id="CHEBI:15378"/>
        <dbReference type="ChEBI" id="CHEBI:57856"/>
        <dbReference type="ChEBI" id="CHEBI:59789"/>
        <dbReference type="ChEBI" id="CHEBI:90615"/>
        <dbReference type="ChEBI" id="CHEBI:90616"/>
        <dbReference type="EC" id="2.1.1.72"/>
    </reaction>
</comment>
<dbReference type="Pfam" id="PF20464">
    <property type="entry name" value="MmeI_N"/>
    <property type="match status" value="1"/>
</dbReference>
<evidence type="ECO:0000256" key="3">
    <source>
        <dbReference type="ARBA" id="ARBA00022679"/>
    </source>
</evidence>
<evidence type="ECO:0000259" key="5">
    <source>
        <dbReference type="Pfam" id="PF20464"/>
    </source>
</evidence>
<feature type="domain" description="MmeI-like DNA-methyltransferase" evidence="9">
    <location>
        <begin position="324"/>
        <end position="583"/>
    </location>
</feature>
<evidence type="ECO:0000313" key="11">
    <source>
        <dbReference type="Proteomes" id="UP001305421"/>
    </source>
</evidence>
<dbReference type="RefSeq" id="WP_311182127.1">
    <property type="nucleotide sequence ID" value="NZ_CP115543.1"/>
</dbReference>
<dbReference type="InterPro" id="IPR046819">
    <property type="entry name" value="MmeI_hel"/>
</dbReference>
<dbReference type="InterPro" id="IPR029063">
    <property type="entry name" value="SAM-dependent_MTases_sf"/>
</dbReference>
<dbReference type="PANTHER" id="PTHR33841">
    <property type="entry name" value="DNA METHYLTRANSFERASE YEEA-RELATED"/>
    <property type="match status" value="1"/>
</dbReference>
<dbReference type="GO" id="GO:0008168">
    <property type="term" value="F:methyltransferase activity"/>
    <property type="evidence" value="ECO:0007669"/>
    <property type="project" value="UniProtKB-KW"/>
</dbReference>
<dbReference type="Pfam" id="PF20466">
    <property type="entry name" value="MmeI_TRD"/>
    <property type="match status" value="1"/>
</dbReference>
<dbReference type="InterPro" id="IPR046816">
    <property type="entry name" value="MmeI_Mtase"/>
</dbReference>
<dbReference type="Pfam" id="PF20473">
    <property type="entry name" value="MmeI_Mtase"/>
    <property type="match status" value="1"/>
</dbReference>
<dbReference type="GO" id="GO:0032259">
    <property type="term" value="P:methylation"/>
    <property type="evidence" value="ECO:0007669"/>
    <property type="project" value="UniProtKB-KW"/>
</dbReference>
<evidence type="ECO:0000313" key="10">
    <source>
        <dbReference type="EMBL" id="WNH47347.1"/>
    </source>
</evidence>
<protein>
    <recommendedName>
        <fullName evidence="1">site-specific DNA-methyltransferase (adenine-specific)</fullName>
        <ecNumber evidence="1">2.1.1.72</ecNumber>
    </recommendedName>
</protein>
<dbReference type="Proteomes" id="UP001305421">
    <property type="component" value="Chromosome"/>
</dbReference>
<dbReference type="Pfam" id="PF20465">
    <property type="entry name" value="MmeI_hel"/>
    <property type="match status" value="1"/>
</dbReference>
<dbReference type="InterPro" id="IPR046818">
    <property type="entry name" value="MmeI_C"/>
</dbReference>
<evidence type="ECO:0000256" key="4">
    <source>
        <dbReference type="ARBA" id="ARBA00047942"/>
    </source>
</evidence>
<evidence type="ECO:0000259" key="9">
    <source>
        <dbReference type="Pfam" id="PF20473"/>
    </source>
</evidence>
<reference evidence="10 11" key="1">
    <citation type="submission" date="2022-12" db="EMBL/GenBank/DDBJ databases">
        <title>Two new species, Stenotrophomonas aracearum and Stenotrophomonas oahuensis, isolated from Anthurium (Araceae family) in Hawaii.</title>
        <authorList>
            <person name="Chunag S.C."/>
            <person name="Dobhal S."/>
            <person name="Alvarez A."/>
            <person name="Arif M."/>
        </authorList>
    </citation>
    <scope>NUCLEOTIDE SEQUENCE [LARGE SCALE GENOMIC DNA]</scope>
    <source>
        <strain evidence="10 11">A5588</strain>
    </source>
</reference>
<dbReference type="InterPro" id="IPR046817">
    <property type="entry name" value="MmeI_N"/>
</dbReference>
<feature type="domain" description="MmeI-like helicase spacer" evidence="6">
    <location>
        <begin position="172"/>
        <end position="247"/>
    </location>
</feature>
<evidence type="ECO:0000259" key="7">
    <source>
        <dbReference type="Pfam" id="PF20466"/>
    </source>
</evidence>
<accession>A0ABY9Y9J3</accession>
<evidence type="ECO:0000256" key="2">
    <source>
        <dbReference type="ARBA" id="ARBA00022603"/>
    </source>
</evidence>
<gene>
    <name evidence="10" type="ORF">PDM28_11605</name>
</gene>
<dbReference type="EMBL" id="CP115543">
    <property type="protein sequence ID" value="WNH47347.1"/>
    <property type="molecule type" value="Genomic_DNA"/>
</dbReference>
<proteinExistence type="predicted"/>
<feature type="domain" description="MmeI-like C-terminal" evidence="8">
    <location>
        <begin position="807"/>
        <end position="882"/>
    </location>
</feature>
<evidence type="ECO:0000259" key="6">
    <source>
        <dbReference type="Pfam" id="PF20465"/>
    </source>
</evidence>
<keyword evidence="3" id="KW-0808">Transferase</keyword>
<keyword evidence="2 10" id="KW-0489">Methyltransferase</keyword>
<organism evidence="10 11">
    <name type="scientific">Stenotrophomonas aracearum</name>
    <dbReference type="NCBI Taxonomy" id="3003272"/>
    <lineage>
        <taxon>Bacteria</taxon>
        <taxon>Pseudomonadati</taxon>
        <taxon>Pseudomonadota</taxon>
        <taxon>Gammaproteobacteria</taxon>
        <taxon>Lysobacterales</taxon>
        <taxon>Lysobacteraceae</taxon>
        <taxon>Stenotrophomonas</taxon>
    </lineage>
</organism>
<dbReference type="InterPro" id="IPR046820">
    <property type="entry name" value="MmeI_TRD"/>
</dbReference>
<feature type="domain" description="MmeI-like target recognition" evidence="7">
    <location>
        <begin position="601"/>
        <end position="802"/>
    </location>
</feature>
<feature type="domain" description="MmeI-like N-terminal" evidence="5">
    <location>
        <begin position="3"/>
        <end position="161"/>
    </location>
</feature>
<dbReference type="Pfam" id="PF20467">
    <property type="entry name" value="MmeI_C"/>
    <property type="match status" value="1"/>
</dbReference>
<dbReference type="PANTHER" id="PTHR33841:SF1">
    <property type="entry name" value="DNA METHYLTRANSFERASE A"/>
    <property type="match status" value="1"/>
</dbReference>
<dbReference type="EC" id="2.1.1.72" evidence="1"/>
<name>A0ABY9Y9J3_9GAMM</name>
<evidence type="ECO:0000259" key="8">
    <source>
        <dbReference type="Pfam" id="PF20467"/>
    </source>
</evidence>
<keyword evidence="11" id="KW-1185">Reference proteome</keyword>
<sequence>MKIAEIGESVRQLVLAPNRDRFLYELLAAYGQPKASITRLESKDKGSYNLSKVEGVVLWKKKVLYASTALDDVESYAEALIESQAVEKHSPRFVVVTNFERFYVLDTKTDETLDILFVELPKHFDFLLPWANMEKATVTLDNPADVKAAEKMAKLFDLIKADNPSSDPASVHSLNVFLSRLLFCYFAEDTGIFKRKLFTNKIESQTSRDGSDVSSYLDLLFDVLNTEDKASWPSYLHEFEYVNGGLFADKHPTPRFTAKSRQILIECGAELDWSEINPDIFGSMIQAVVDVKKRGKMGMHYTNVQNIMKVIKPLFLDALYADFEKSRGSTKKLLELQKRITEMKFFDPACGSGNFLIIAYKEIRRLEMEIFNQISLHERQADFGITGVQLSQFYGIELDDFAHEIAILALWLAEHQMNVAFTNRFGGYKPTLPLKPSGNIFHGNALEIDWTQICARHPKEEVFLMGNPPYYGAKKQTKEQKADIARVFQQTKTYRNLDYISCWFMLGARYVSGTDARAGFVTTNSIVQGEQVGLLWPSVFELAVVIPFAHEAFKWENNAKNKAGVTCVVVGLSSDDVKERWLYSQDQKTLCKNISPYLTDASNAIIFKRSTPLSNIAEMVYGNMPLDGGFLKLEPEQLSELLQEFPQAKKFIRPLIGGNELLYDEKRWCIWIEDDQLAEAELIPPIKKRIQQVRDFRINGGEVAQTLVNRSHQFRYRQMATRGILVVPCTSSERREYLQVGFVGAENVSMNSAQVIYDPEPFSLGLVSSRMHMLWTKAACGALDSRIRYSNLLSYNNFPFPSIGLEKRREITALSLQILDERERNAEMTLAEMYDPKRMPPGLKKAHGNLDVAIESVYRREPFKNDSERLAHLFHLFEQMKAKNNA</sequence>
<dbReference type="SUPFAM" id="SSF53335">
    <property type="entry name" value="S-adenosyl-L-methionine-dependent methyltransferases"/>
    <property type="match status" value="1"/>
</dbReference>
<dbReference type="Gene3D" id="3.40.50.150">
    <property type="entry name" value="Vaccinia Virus protein VP39"/>
    <property type="match status" value="1"/>
</dbReference>
<dbReference type="InterPro" id="IPR050953">
    <property type="entry name" value="N4_N6_ade-DNA_methylase"/>
</dbReference>